<dbReference type="Proteomes" id="UP000269396">
    <property type="component" value="Unassembled WGS sequence"/>
</dbReference>
<reference evidence="1 2" key="1">
    <citation type="submission" date="2018-11" db="EMBL/GenBank/DDBJ databases">
        <authorList>
            <consortium name="Pathogen Informatics"/>
        </authorList>
    </citation>
    <scope>NUCLEOTIDE SEQUENCE [LARGE SCALE GENOMIC DNA]</scope>
    <source>
        <strain>Denwood</strain>
        <strain evidence="2">Zambia</strain>
    </source>
</reference>
<organism evidence="1 2">
    <name type="scientific">Schistosoma mattheei</name>
    <dbReference type="NCBI Taxonomy" id="31246"/>
    <lineage>
        <taxon>Eukaryota</taxon>
        <taxon>Metazoa</taxon>
        <taxon>Spiralia</taxon>
        <taxon>Lophotrochozoa</taxon>
        <taxon>Platyhelminthes</taxon>
        <taxon>Trematoda</taxon>
        <taxon>Digenea</taxon>
        <taxon>Strigeidida</taxon>
        <taxon>Schistosomatoidea</taxon>
        <taxon>Schistosomatidae</taxon>
        <taxon>Schistosoma</taxon>
    </lineage>
</organism>
<protein>
    <submittedName>
        <fullName evidence="1">Uncharacterized protein</fullName>
    </submittedName>
</protein>
<evidence type="ECO:0000313" key="1">
    <source>
        <dbReference type="EMBL" id="VDO94704.1"/>
    </source>
</evidence>
<keyword evidence="2" id="KW-1185">Reference proteome</keyword>
<proteinExistence type="predicted"/>
<accession>A0A183NMM3</accession>
<dbReference type="AlphaFoldDB" id="A0A183NMM3"/>
<evidence type="ECO:0000313" key="2">
    <source>
        <dbReference type="Proteomes" id="UP000269396"/>
    </source>
</evidence>
<name>A0A183NMM3_9TREM</name>
<gene>
    <name evidence="1" type="ORF">SMTD_LOCUS3359</name>
</gene>
<dbReference type="EMBL" id="UZAL01005934">
    <property type="protein sequence ID" value="VDO94704.1"/>
    <property type="molecule type" value="Genomic_DNA"/>
</dbReference>
<sequence length="32" mass="3626">MLLGVQLVDSFHQFGNNSLMIVQSMLLSQMLM</sequence>